<dbReference type="OrthoDB" id="9779738at2"/>
<dbReference type="PIRSF" id="PIRSF015592">
    <property type="entry name" value="Prld-crbxl_pptds"/>
    <property type="match status" value="1"/>
</dbReference>
<keyword evidence="10" id="KW-1185">Reference proteome</keyword>
<keyword evidence="5" id="KW-0378">Hydrolase</keyword>
<dbReference type="InterPro" id="IPR029762">
    <property type="entry name" value="PGP-I_bact-type"/>
</dbReference>
<dbReference type="Proteomes" id="UP000243524">
    <property type="component" value="Unassembled WGS sequence"/>
</dbReference>
<dbReference type="EMBL" id="PJNH01000001">
    <property type="protein sequence ID" value="PKR78369.1"/>
    <property type="molecule type" value="Genomic_DNA"/>
</dbReference>
<evidence type="ECO:0000256" key="1">
    <source>
        <dbReference type="ARBA" id="ARBA00006641"/>
    </source>
</evidence>
<dbReference type="CDD" id="cd00501">
    <property type="entry name" value="Peptidase_C15"/>
    <property type="match status" value="1"/>
</dbReference>
<dbReference type="InterPro" id="IPR000816">
    <property type="entry name" value="Peptidase_C15"/>
</dbReference>
<gene>
    <name evidence="9" type="primary">pcp</name>
    <name evidence="9" type="ORF">CEY16_01020</name>
</gene>
<keyword evidence="3" id="KW-0963">Cytoplasm</keyword>
<dbReference type="GO" id="GO:0016920">
    <property type="term" value="F:pyroglutamyl-peptidase activity"/>
    <property type="evidence" value="ECO:0007669"/>
    <property type="project" value="InterPro"/>
</dbReference>
<dbReference type="GO" id="GO:0006508">
    <property type="term" value="P:proteolysis"/>
    <property type="evidence" value="ECO:0007669"/>
    <property type="project" value="UniProtKB-KW"/>
</dbReference>
<dbReference type="GO" id="GO:0005829">
    <property type="term" value="C:cytosol"/>
    <property type="evidence" value="ECO:0007669"/>
    <property type="project" value="InterPro"/>
</dbReference>
<keyword evidence="6" id="KW-0788">Thiol protease</keyword>
<dbReference type="SUPFAM" id="SSF53182">
    <property type="entry name" value="Pyrrolidone carboxyl peptidase (pyroglutamate aminopeptidase)"/>
    <property type="match status" value="1"/>
</dbReference>
<dbReference type="PANTHER" id="PTHR23402:SF1">
    <property type="entry name" value="PYROGLUTAMYL-PEPTIDASE I"/>
    <property type="match status" value="1"/>
</dbReference>
<dbReference type="InterPro" id="IPR036440">
    <property type="entry name" value="Peptidase_C15-like_sf"/>
</dbReference>
<evidence type="ECO:0000256" key="7">
    <source>
        <dbReference type="ARBA" id="ARBA00030836"/>
    </source>
</evidence>
<evidence type="ECO:0000313" key="9">
    <source>
        <dbReference type="EMBL" id="PKR78369.1"/>
    </source>
</evidence>
<comment type="similarity">
    <text evidence="1">Belongs to the peptidase C15 family.</text>
</comment>
<dbReference type="Gene3D" id="3.40.630.20">
    <property type="entry name" value="Peptidase C15, pyroglutamyl peptidase I-like"/>
    <property type="match status" value="1"/>
</dbReference>
<sequence>MKKILLTGFEPFLSFKTNPTMEIAERLNGEELNGYVVESRILPVDFKRSGDEILKMIKDVEPDVVVALGLAGNRRHFTPERIAINCNDGPEDNEGHRPNGEKIFDDGPDGYFTTLPIKKMVEHVQKNGYPASISNSAGTYLCNHVMYQALHHEAVSDLNYIAGFIHLPPSHEIAQQQPQLSSWSQDDLTESVKLSLEVIATSDE</sequence>
<dbReference type="NCBIfam" id="TIGR00504">
    <property type="entry name" value="pyro_pdase"/>
    <property type="match status" value="1"/>
</dbReference>
<evidence type="ECO:0000256" key="4">
    <source>
        <dbReference type="ARBA" id="ARBA00022670"/>
    </source>
</evidence>
<evidence type="ECO:0000256" key="2">
    <source>
        <dbReference type="ARBA" id="ARBA00019191"/>
    </source>
</evidence>
<evidence type="ECO:0000256" key="5">
    <source>
        <dbReference type="ARBA" id="ARBA00022801"/>
    </source>
</evidence>
<dbReference type="Pfam" id="PF01470">
    <property type="entry name" value="Peptidase_C15"/>
    <property type="match status" value="1"/>
</dbReference>
<organism evidence="9 10">
    <name type="scientific">Halalkalibacillus sediminis</name>
    <dbReference type="NCBI Taxonomy" id="2018042"/>
    <lineage>
        <taxon>Bacteria</taxon>
        <taxon>Bacillati</taxon>
        <taxon>Bacillota</taxon>
        <taxon>Bacilli</taxon>
        <taxon>Bacillales</taxon>
        <taxon>Bacillaceae</taxon>
        <taxon>Halalkalibacillus</taxon>
    </lineage>
</organism>
<evidence type="ECO:0000256" key="8">
    <source>
        <dbReference type="ARBA" id="ARBA00031559"/>
    </source>
</evidence>
<dbReference type="RefSeq" id="WP_101330113.1">
    <property type="nucleotide sequence ID" value="NZ_PJNH01000001.1"/>
</dbReference>
<name>A0A2I0QVP6_9BACI</name>
<evidence type="ECO:0000313" key="10">
    <source>
        <dbReference type="Proteomes" id="UP000243524"/>
    </source>
</evidence>
<reference evidence="9 10" key="1">
    <citation type="submission" date="2017-06" db="EMBL/GenBank/DDBJ databases">
        <title>the draft geome sequence of Illustriluteabacillus marina B3227.</title>
        <authorList>
            <person name="He R.-H."/>
            <person name="Du Z.-J."/>
        </authorList>
    </citation>
    <scope>NUCLEOTIDE SEQUENCE [LARGE SCALE GENOMIC DNA]</scope>
    <source>
        <strain evidence="9 10">B3227</strain>
    </source>
</reference>
<dbReference type="PRINTS" id="PR00706">
    <property type="entry name" value="PYROGLUPTASE"/>
</dbReference>
<dbReference type="InterPro" id="IPR016125">
    <property type="entry name" value="Peptidase_C15-like"/>
</dbReference>
<proteinExistence type="inferred from homology"/>
<evidence type="ECO:0000256" key="6">
    <source>
        <dbReference type="ARBA" id="ARBA00022807"/>
    </source>
</evidence>
<keyword evidence="4" id="KW-0645">Protease</keyword>
<dbReference type="NCBIfam" id="NF009676">
    <property type="entry name" value="PRK13197.1"/>
    <property type="match status" value="1"/>
</dbReference>
<protein>
    <recommendedName>
        <fullName evidence="2">Pyrrolidone-carboxylate peptidase</fullName>
    </recommendedName>
    <alternativeName>
        <fullName evidence="7">5-oxoprolyl-peptidase</fullName>
    </alternativeName>
    <alternativeName>
        <fullName evidence="8">Pyroglutamyl-peptidase I</fullName>
    </alternativeName>
</protein>
<evidence type="ECO:0000256" key="3">
    <source>
        <dbReference type="ARBA" id="ARBA00022490"/>
    </source>
</evidence>
<dbReference type="AlphaFoldDB" id="A0A2I0QVP6"/>
<dbReference type="PANTHER" id="PTHR23402">
    <property type="entry name" value="PROTEASE FAMILY C15 PYROGLUTAMYL-PEPTIDASE I-RELATED"/>
    <property type="match status" value="1"/>
</dbReference>
<accession>A0A2I0QVP6</accession>
<comment type="caution">
    <text evidence="9">The sequence shown here is derived from an EMBL/GenBank/DDBJ whole genome shotgun (WGS) entry which is preliminary data.</text>
</comment>